<dbReference type="PANTHER" id="PTHR30373">
    <property type="entry name" value="UPF0603 PROTEIN YGCG"/>
    <property type="match status" value="1"/>
</dbReference>
<feature type="signal peptide" evidence="2">
    <location>
        <begin position="1"/>
        <end position="19"/>
    </location>
</feature>
<keyword evidence="1" id="KW-1133">Transmembrane helix</keyword>
<dbReference type="Proteomes" id="UP000240357">
    <property type="component" value="Unassembled WGS sequence"/>
</dbReference>
<proteinExistence type="predicted"/>
<dbReference type="EMBL" id="PYFT01000001">
    <property type="protein sequence ID" value="PSR57328.1"/>
    <property type="molecule type" value="Genomic_DNA"/>
</dbReference>
<evidence type="ECO:0000259" key="3">
    <source>
        <dbReference type="Pfam" id="PF04536"/>
    </source>
</evidence>
<dbReference type="InterPro" id="IPR007621">
    <property type="entry name" value="TPM_dom"/>
</dbReference>
<evidence type="ECO:0000256" key="1">
    <source>
        <dbReference type="SAM" id="Phobius"/>
    </source>
</evidence>
<gene>
    <name evidence="4" type="ORF">AHMF7605_15510</name>
</gene>
<dbReference type="AlphaFoldDB" id="A0A2T2YPB0"/>
<comment type="caution">
    <text evidence="4">The sequence shown here is derived from an EMBL/GenBank/DDBJ whole genome shotgun (WGS) entry which is preliminary data.</text>
</comment>
<evidence type="ECO:0000256" key="2">
    <source>
        <dbReference type="SAM" id="SignalP"/>
    </source>
</evidence>
<keyword evidence="1" id="KW-0812">Transmembrane</keyword>
<evidence type="ECO:0000313" key="4">
    <source>
        <dbReference type="EMBL" id="PSR57328.1"/>
    </source>
</evidence>
<dbReference type="Gene3D" id="3.10.310.50">
    <property type="match status" value="1"/>
</dbReference>
<feature type="chain" id="PRO_5015505563" evidence="2">
    <location>
        <begin position="20"/>
        <end position="264"/>
    </location>
</feature>
<keyword evidence="5" id="KW-1185">Reference proteome</keyword>
<sequence length="264" mass="27723">MKKYFFLFLYLFSFYLAQSQDNAGIPPRPNPPRLVNDLAGILSPDEVQALEQKLNNYNDTTSTQIAVVTVKSIGPYEVNDFSVKLAQSWGIGQQGKNNGILILTSLNDRKVYITTGYGMEALLPDALAKRITEYTLKPNYKAGNYYQGLDEATNLIIDIFSGQYKGDPRSSGDDSGSGLPFWLIIGVLAIIIIISLRRRGGGGGRGGGMRTLGGGGFFPPVIFGDFSSGRGPFGGGFGGGGGGGGGFGGFGGGSFGGGGAGSDW</sequence>
<accession>A0A2T2YPB0</accession>
<organism evidence="4 5">
    <name type="scientific">Adhaeribacter arboris</name>
    <dbReference type="NCBI Taxonomy" id="2072846"/>
    <lineage>
        <taxon>Bacteria</taxon>
        <taxon>Pseudomonadati</taxon>
        <taxon>Bacteroidota</taxon>
        <taxon>Cytophagia</taxon>
        <taxon>Cytophagales</taxon>
        <taxon>Hymenobacteraceae</taxon>
        <taxon>Adhaeribacter</taxon>
    </lineage>
</organism>
<feature type="transmembrane region" description="Helical" evidence="1">
    <location>
        <begin position="179"/>
        <end position="196"/>
    </location>
</feature>
<dbReference type="PANTHER" id="PTHR30373:SF2">
    <property type="entry name" value="UPF0603 PROTEIN YGCG"/>
    <property type="match status" value="1"/>
</dbReference>
<keyword evidence="2" id="KW-0732">Signal</keyword>
<dbReference type="Pfam" id="PF04536">
    <property type="entry name" value="TPM_phosphatase"/>
    <property type="match status" value="1"/>
</dbReference>
<keyword evidence="1" id="KW-0472">Membrane</keyword>
<name>A0A2T2YPB0_9BACT</name>
<protein>
    <submittedName>
        <fullName evidence="4">Methanol dehydrogenase</fullName>
    </submittedName>
</protein>
<dbReference type="OrthoDB" id="9810918at2"/>
<feature type="domain" description="TPM" evidence="3">
    <location>
        <begin position="35"/>
        <end position="158"/>
    </location>
</feature>
<evidence type="ECO:0000313" key="5">
    <source>
        <dbReference type="Proteomes" id="UP000240357"/>
    </source>
</evidence>
<reference evidence="4 5" key="1">
    <citation type="submission" date="2018-03" db="EMBL/GenBank/DDBJ databases">
        <title>Adhaeribacter sp. HMF7605 Genome sequencing and assembly.</title>
        <authorList>
            <person name="Kang H."/>
            <person name="Kang J."/>
            <person name="Cha I."/>
            <person name="Kim H."/>
            <person name="Joh K."/>
        </authorList>
    </citation>
    <scope>NUCLEOTIDE SEQUENCE [LARGE SCALE GENOMIC DNA]</scope>
    <source>
        <strain evidence="4 5">HMF7605</strain>
    </source>
</reference>
<dbReference type="RefSeq" id="WP_106933496.1">
    <property type="nucleotide sequence ID" value="NZ_PYFT01000001.1"/>
</dbReference>